<organism evidence="4 5">
    <name type="scientific">Nephila pilipes</name>
    <name type="common">Giant wood spider</name>
    <name type="synonym">Nephila maculata</name>
    <dbReference type="NCBI Taxonomy" id="299642"/>
    <lineage>
        <taxon>Eukaryota</taxon>
        <taxon>Metazoa</taxon>
        <taxon>Ecdysozoa</taxon>
        <taxon>Arthropoda</taxon>
        <taxon>Chelicerata</taxon>
        <taxon>Arachnida</taxon>
        <taxon>Araneae</taxon>
        <taxon>Araneomorphae</taxon>
        <taxon>Entelegynae</taxon>
        <taxon>Araneoidea</taxon>
        <taxon>Nephilidae</taxon>
        <taxon>Nephila</taxon>
    </lineage>
</organism>
<feature type="region of interest" description="Disordered" evidence="2">
    <location>
        <begin position="102"/>
        <end position="124"/>
    </location>
</feature>
<dbReference type="OrthoDB" id="6428661at2759"/>
<sequence>MVFQATLVLVFVAVATAYPYGEPHLYNEPLPLQGVYPAEDGVHRAQPYAFKYSVKDKHGEHHREEAGDGAGVVKGSYGFTDDRGISREVAYIADKAGFRPEIKTNEHGTAPQDPAATKMDSSSHPYYGGAGAKDVFKSPVGLVEHAVPYANIPHAV</sequence>
<keyword evidence="5" id="KW-1185">Reference proteome</keyword>
<gene>
    <name evidence="4" type="primary">NCL1_24264</name>
    <name evidence="4" type="ORF">NPIL_131361</name>
</gene>
<name>A0A8X6N7W5_NEPPI</name>
<dbReference type="PANTHER" id="PTHR10380">
    <property type="entry name" value="CUTICLE PROTEIN"/>
    <property type="match status" value="1"/>
</dbReference>
<dbReference type="InterPro" id="IPR000618">
    <property type="entry name" value="Insect_cuticle"/>
</dbReference>
<proteinExistence type="predicted"/>
<dbReference type="Proteomes" id="UP000887013">
    <property type="component" value="Unassembled WGS sequence"/>
</dbReference>
<dbReference type="PROSITE" id="PS51155">
    <property type="entry name" value="CHIT_BIND_RR_2"/>
    <property type="match status" value="1"/>
</dbReference>
<feature type="chain" id="PRO_5036456594" evidence="3">
    <location>
        <begin position="18"/>
        <end position="156"/>
    </location>
</feature>
<keyword evidence="3" id="KW-0732">Signal</keyword>
<evidence type="ECO:0000313" key="4">
    <source>
        <dbReference type="EMBL" id="GFS99772.1"/>
    </source>
</evidence>
<dbReference type="Pfam" id="PF00379">
    <property type="entry name" value="Chitin_bind_4"/>
    <property type="match status" value="1"/>
</dbReference>
<dbReference type="GO" id="GO:0062129">
    <property type="term" value="C:chitin-based extracellular matrix"/>
    <property type="evidence" value="ECO:0007669"/>
    <property type="project" value="TreeGrafter"/>
</dbReference>
<evidence type="ECO:0000313" key="5">
    <source>
        <dbReference type="Proteomes" id="UP000887013"/>
    </source>
</evidence>
<feature type="signal peptide" evidence="3">
    <location>
        <begin position="1"/>
        <end position="17"/>
    </location>
</feature>
<dbReference type="InterPro" id="IPR050468">
    <property type="entry name" value="Cuticle_Struct_Prot"/>
</dbReference>
<dbReference type="AlphaFoldDB" id="A0A8X6N7W5"/>
<protein>
    <submittedName>
        <fullName evidence="4">Cuticle protein 16.8</fullName>
    </submittedName>
</protein>
<accession>A0A8X6N7W5</accession>
<comment type="caution">
    <text evidence="4">The sequence shown here is derived from an EMBL/GenBank/DDBJ whole genome shotgun (WGS) entry which is preliminary data.</text>
</comment>
<evidence type="ECO:0000256" key="3">
    <source>
        <dbReference type="SAM" id="SignalP"/>
    </source>
</evidence>
<reference evidence="4" key="1">
    <citation type="submission" date="2020-08" db="EMBL/GenBank/DDBJ databases">
        <title>Multicomponent nature underlies the extraordinary mechanical properties of spider dragline silk.</title>
        <authorList>
            <person name="Kono N."/>
            <person name="Nakamura H."/>
            <person name="Mori M."/>
            <person name="Yoshida Y."/>
            <person name="Ohtoshi R."/>
            <person name="Malay A.D."/>
            <person name="Moran D.A.P."/>
            <person name="Tomita M."/>
            <person name="Numata K."/>
            <person name="Arakawa K."/>
        </authorList>
    </citation>
    <scope>NUCLEOTIDE SEQUENCE</scope>
</reference>
<dbReference type="PANTHER" id="PTHR10380:SF235">
    <property type="entry name" value="CUTICULAR PROTEIN 73D, ISOFORM B"/>
    <property type="match status" value="1"/>
</dbReference>
<dbReference type="GO" id="GO:0008010">
    <property type="term" value="F:structural constituent of chitin-based larval cuticle"/>
    <property type="evidence" value="ECO:0007669"/>
    <property type="project" value="TreeGrafter"/>
</dbReference>
<dbReference type="EMBL" id="BMAW01101517">
    <property type="protein sequence ID" value="GFS99772.1"/>
    <property type="molecule type" value="Genomic_DNA"/>
</dbReference>
<keyword evidence="1" id="KW-0193">Cuticle</keyword>
<evidence type="ECO:0000256" key="2">
    <source>
        <dbReference type="SAM" id="MobiDB-lite"/>
    </source>
</evidence>
<evidence type="ECO:0000256" key="1">
    <source>
        <dbReference type="PROSITE-ProRule" id="PRU00497"/>
    </source>
</evidence>